<proteinExistence type="predicted"/>
<accession>A0A0H3CJE1</accession>
<evidence type="ECO:0000313" key="5">
    <source>
        <dbReference type="Proteomes" id="UP000002363"/>
    </source>
</evidence>
<gene>
    <name evidence="4" type="ordered locus">ECL_01872</name>
</gene>
<evidence type="ECO:0000256" key="2">
    <source>
        <dbReference type="PIRSR" id="PIRSR005962-1"/>
    </source>
</evidence>
<dbReference type="Proteomes" id="UP000002363">
    <property type="component" value="Chromosome"/>
</dbReference>
<feature type="binding site" evidence="2">
    <location>
        <position position="128"/>
    </location>
    <ligand>
        <name>Mn(2+)</name>
        <dbReference type="ChEBI" id="CHEBI:29035"/>
        <label>2</label>
    </ligand>
</feature>
<protein>
    <submittedName>
        <fullName evidence="4">Amidohydrolase</fullName>
    </submittedName>
</protein>
<dbReference type="InterPro" id="IPR017439">
    <property type="entry name" value="Amidohydrolase"/>
</dbReference>
<dbReference type="FunFam" id="3.30.70.360:FF:000001">
    <property type="entry name" value="N-acetyldiaminopimelate deacetylase"/>
    <property type="match status" value="1"/>
</dbReference>
<dbReference type="HOGENOM" id="CLU_023257_1_1_6"/>
<dbReference type="RefSeq" id="WP_013096494.1">
    <property type="nucleotide sequence ID" value="NC_014121.1"/>
</dbReference>
<keyword evidence="5" id="KW-1185">Reference proteome</keyword>
<evidence type="ECO:0000259" key="3">
    <source>
        <dbReference type="Pfam" id="PF07687"/>
    </source>
</evidence>
<dbReference type="PANTHER" id="PTHR11014:SF63">
    <property type="entry name" value="METALLOPEPTIDASE, PUTATIVE (AFU_ORTHOLOGUE AFUA_6G09600)-RELATED"/>
    <property type="match status" value="1"/>
</dbReference>
<feature type="binding site" evidence="2">
    <location>
        <position position="344"/>
    </location>
    <ligand>
        <name>Mn(2+)</name>
        <dbReference type="ChEBI" id="CHEBI:29035"/>
        <label>2</label>
    </ligand>
</feature>
<dbReference type="Gene3D" id="3.30.70.360">
    <property type="match status" value="1"/>
</dbReference>
<evidence type="ECO:0000313" key="4">
    <source>
        <dbReference type="EMBL" id="ADF61426.1"/>
    </source>
</evidence>
<comment type="cofactor">
    <cofactor evidence="2">
        <name>Mn(2+)</name>
        <dbReference type="ChEBI" id="CHEBI:29035"/>
    </cofactor>
    <text evidence="2">The Mn(2+) ion enhances activity.</text>
</comment>
<dbReference type="InterPro" id="IPR011650">
    <property type="entry name" value="Peptidase_M20_dimer"/>
</dbReference>
<dbReference type="GO" id="GO:0019877">
    <property type="term" value="P:diaminopimelate biosynthetic process"/>
    <property type="evidence" value="ECO:0007669"/>
    <property type="project" value="UniProtKB-ARBA"/>
</dbReference>
<dbReference type="Pfam" id="PF07687">
    <property type="entry name" value="M20_dimer"/>
    <property type="match status" value="1"/>
</dbReference>
<dbReference type="EMBL" id="CP001918">
    <property type="protein sequence ID" value="ADF61426.1"/>
    <property type="molecule type" value="Genomic_DNA"/>
</dbReference>
<dbReference type="InterPro" id="IPR036264">
    <property type="entry name" value="Bact_exopeptidase_dim_dom"/>
</dbReference>
<sequence>MRFGEQLIAWRRELHQHPELSGHEVETTARLHQWLTHAGITPLPYDLPTGLVAEIGTGNKLIALRADIDALPIEERSGVAFSSQRAGVMHTCGHDIHTSVILGAALKLKEREALLNGRVRILFQPAEENFGGAKSMVRAGALRDVSAIFGMHNEPGLPVGEFATRGGPFYANVDRFVIRITGKGAHAARPHEGNDAIVLASQLVTALQSVASRNVNTLDSVVLSVTRIAGGNTWNVLPESVELEGTLRTHRTEVQQNVKARVGEIAAGFASAFSARIDITWYAGPTALVNDEHWAAFATSVAREAGYETQHAELHMGGEDFAVYLQQIPGAFVSIGSNSPYGLHHPAFNPDEALIEPAARYFAQLAEKALQHV</sequence>
<feature type="domain" description="Peptidase M20 dimerisation" evidence="3">
    <location>
        <begin position="175"/>
        <end position="265"/>
    </location>
</feature>
<dbReference type="SUPFAM" id="SSF55031">
    <property type="entry name" value="Bacterial exopeptidase dimerisation domain"/>
    <property type="match status" value="1"/>
</dbReference>
<feature type="binding site" evidence="2">
    <location>
        <position position="152"/>
    </location>
    <ligand>
        <name>Mn(2+)</name>
        <dbReference type="ChEBI" id="CHEBI:29035"/>
        <label>2</label>
    </ligand>
</feature>
<keyword evidence="1 4" id="KW-0378">Hydrolase</keyword>
<dbReference type="OrthoDB" id="9777385at2"/>
<keyword evidence="2" id="KW-0479">Metal-binding</keyword>
<dbReference type="GO" id="GO:0050118">
    <property type="term" value="F:N-acetyldiaminopimelate deacetylase activity"/>
    <property type="evidence" value="ECO:0007669"/>
    <property type="project" value="UniProtKB-ARBA"/>
</dbReference>
<dbReference type="PIRSF" id="PIRSF005962">
    <property type="entry name" value="Pept_M20D_amidohydro"/>
    <property type="match status" value="1"/>
</dbReference>
<dbReference type="STRING" id="716541.ECL_01872"/>
<dbReference type="EnsemblBacteria" id="ADF61426">
    <property type="protein sequence ID" value="ADF61426"/>
    <property type="gene ID" value="ECL_01872"/>
</dbReference>
<keyword evidence="2" id="KW-0464">Manganese</keyword>
<evidence type="ECO:0000256" key="1">
    <source>
        <dbReference type="ARBA" id="ARBA00022801"/>
    </source>
</evidence>
<dbReference type="eggNOG" id="COG1473">
    <property type="taxonomic scope" value="Bacteria"/>
</dbReference>
<organism evidence="4 5">
    <name type="scientific">Enterobacter cloacae subsp. cloacae (strain ATCC 13047 / DSM 30054 / NBRC 13535 / NCTC 10005 / WDCM 00083 / NCDC 279-56)</name>
    <dbReference type="NCBI Taxonomy" id="716541"/>
    <lineage>
        <taxon>Bacteria</taxon>
        <taxon>Pseudomonadati</taxon>
        <taxon>Pseudomonadota</taxon>
        <taxon>Gammaproteobacteria</taxon>
        <taxon>Enterobacterales</taxon>
        <taxon>Enterobacteriaceae</taxon>
        <taxon>Enterobacter</taxon>
        <taxon>Enterobacter cloacae complex</taxon>
    </lineage>
</organism>
<name>A0A0H3CJE1_ENTCC</name>
<dbReference type="PANTHER" id="PTHR11014">
    <property type="entry name" value="PEPTIDASE M20 FAMILY MEMBER"/>
    <property type="match status" value="1"/>
</dbReference>
<dbReference type="PATRIC" id="fig|716541.4.peg.2075"/>
<dbReference type="GO" id="GO:0046872">
    <property type="term" value="F:metal ion binding"/>
    <property type="evidence" value="ECO:0007669"/>
    <property type="project" value="UniProtKB-KW"/>
</dbReference>
<dbReference type="InterPro" id="IPR002933">
    <property type="entry name" value="Peptidase_M20"/>
</dbReference>
<feature type="binding site" evidence="2">
    <location>
        <position position="94"/>
    </location>
    <ligand>
        <name>Mn(2+)</name>
        <dbReference type="ChEBI" id="CHEBI:29035"/>
        <label>2</label>
    </ligand>
</feature>
<reference evidence="4 5" key="1">
    <citation type="journal article" date="2010" name="J. Bacteriol.">
        <title>Complete genome sequence of Enterobacter cloacae subsp. cloacae type strain ATCC 13047.</title>
        <authorList>
            <person name="Ren Y."/>
            <person name="Ren Y."/>
            <person name="Zhou Z."/>
            <person name="Guo X."/>
            <person name="Li Y."/>
            <person name="Feng L."/>
            <person name="Wang L."/>
        </authorList>
    </citation>
    <scope>NUCLEOTIDE SEQUENCE [LARGE SCALE GENOMIC DNA]</scope>
    <source>
        <strain evidence="5">ATCC 13047 / DSM 30054 / NBRC 13535 / NCTC 10005 / WDCM 00083 / NCDC 279-56</strain>
    </source>
</reference>
<dbReference type="NCBIfam" id="TIGR01891">
    <property type="entry name" value="amidohydrolases"/>
    <property type="match status" value="1"/>
</dbReference>
<dbReference type="Pfam" id="PF01546">
    <property type="entry name" value="Peptidase_M20"/>
    <property type="match status" value="1"/>
</dbReference>
<dbReference type="Gene3D" id="3.40.630.10">
    <property type="entry name" value="Zn peptidases"/>
    <property type="match status" value="1"/>
</dbReference>
<dbReference type="AlphaFoldDB" id="A0A0H3CJE1"/>
<dbReference type="KEGG" id="enc:ECL_01872"/>
<feature type="binding site" evidence="2">
    <location>
        <position position="92"/>
    </location>
    <ligand>
        <name>Mn(2+)</name>
        <dbReference type="ChEBI" id="CHEBI:29035"/>
        <label>2</label>
    </ligand>
</feature>
<dbReference type="SUPFAM" id="SSF53187">
    <property type="entry name" value="Zn-dependent exopeptidases"/>
    <property type="match status" value="1"/>
</dbReference>